<dbReference type="Gene3D" id="1.25.40.20">
    <property type="entry name" value="Ankyrin repeat-containing domain"/>
    <property type="match status" value="1"/>
</dbReference>
<name>A0A3G2L3V2_9FLAO</name>
<feature type="signal peptide" evidence="2">
    <location>
        <begin position="1"/>
        <end position="21"/>
    </location>
</feature>
<evidence type="ECO:0000256" key="1">
    <source>
        <dbReference type="PROSITE-ProRule" id="PRU00023"/>
    </source>
</evidence>
<dbReference type="KEGG" id="emar:D1013_06005"/>
<feature type="chain" id="PRO_5018270521" evidence="2">
    <location>
        <begin position="22"/>
        <end position="130"/>
    </location>
</feature>
<dbReference type="PROSITE" id="PS50088">
    <property type="entry name" value="ANK_REPEAT"/>
    <property type="match status" value="1"/>
</dbReference>
<keyword evidence="4" id="KW-1185">Reference proteome</keyword>
<gene>
    <name evidence="3" type="ORF">D1013_06005</name>
</gene>
<keyword evidence="2" id="KW-0732">Signal</keyword>
<feature type="repeat" description="ANK" evidence="1">
    <location>
        <begin position="71"/>
        <end position="103"/>
    </location>
</feature>
<dbReference type="AlphaFoldDB" id="A0A3G2L3V2"/>
<sequence length="130" mass="14066">MKKTVFSTALFCLAISFGIQAAEPTSEISTAKIENLKSLDVSSFCKAIMQGDIDTVKKLIDLGEDVNQKSLGMTPAIYAARYNKPEILQLLIDNGANLKIKSDKGYSVKKYAELSNAVEALQVLETAMGS</sequence>
<dbReference type="OrthoDB" id="1374157at2"/>
<organism evidence="3 4">
    <name type="scientific">Euzebyella marina</name>
    <dbReference type="NCBI Taxonomy" id="1761453"/>
    <lineage>
        <taxon>Bacteria</taxon>
        <taxon>Pseudomonadati</taxon>
        <taxon>Bacteroidota</taxon>
        <taxon>Flavobacteriia</taxon>
        <taxon>Flavobacteriales</taxon>
        <taxon>Flavobacteriaceae</taxon>
        <taxon>Euzebyella</taxon>
    </lineage>
</organism>
<evidence type="ECO:0000256" key="2">
    <source>
        <dbReference type="SAM" id="SignalP"/>
    </source>
</evidence>
<evidence type="ECO:0000313" key="4">
    <source>
        <dbReference type="Proteomes" id="UP000276309"/>
    </source>
</evidence>
<keyword evidence="1" id="KW-0040">ANK repeat</keyword>
<dbReference type="InterPro" id="IPR036770">
    <property type="entry name" value="Ankyrin_rpt-contain_sf"/>
</dbReference>
<protein>
    <submittedName>
        <fullName evidence="3">Ankyrin repeat domain-containing protein</fullName>
    </submittedName>
</protein>
<dbReference type="Pfam" id="PF12796">
    <property type="entry name" value="Ank_2"/>
    <property type="match status" value="1"/>
</dbReference>
<dbReference type="SUPFAM" id="SSF48403">
    <property type="entry name" value="Ankyrin repeat"/>
    <property type="match status" value="1"/>
</dbReference>
<proteinExistence type="predicted"/>
<accession>A0A3G2L3V2</accession>
<dbReference type="PROSITE" id="PS50297">
    <property type="entry name" value="ANK_REP_REGION"/>
    <property type="match status" value="1"/>
</dbReference>
<reference evidence="3 4" key="1">
    <citation type="submission" date="2018-08" db="EMBL/GenBank/DDBJ databases">
        <title>The reduced genetic potential of extracellular carbohydrate catabolism in Euzebyella marina RN62, a Flavobacteriia bacterium isolated from the hadal water.</title>
        <authorList>
            <person name="Xue C."/>
        </authorList>
    </citation>
    <scope>NUCLEOTIDE SEQUENCE [LARGE SCALE GENOMIC DNA]</scope>
    <source>
        <strain evidence="3 4">RN62</strain>
    </source>
</reference>
<dbReference type="SMART" id="SM00248">
    <property type="entry name" value="ANK"/>
    <property type="match status" value="2"/>
</dbReference>
<dbReference type="EMBL" id="CP032050">
    <property type="protein sequence ID" value="AYN66957.1"/>
    <property type="molecule type" value="Genomic_DNA"/>
</dbReference>
<dbReference type="InterPro" id="IPR002110">
    <property type="entry name" value="Ankyrin_rpt"/>
</dbReference>
<dbReference type="Proteomes" id="UP000276309">
    <property type="component" value="Chromosome"/>
</dbReference>
<evidence type="ECO:0000313" key="3">
    <source>
        <dbReference type="EMBL" id="AYN66957.1"/>
    </source>
</evidence>
<dbReference type="RefSeq" id="WP_121848007.1">
    <property type="nucleotide sequence ID" value="NZ_CP032050.1"/>
</dbReference>